<evidence type="ECO:0000256" key="1">
    <source>
        <dbReference type="SAM" id="MobiDB-lite"/>
    </source>
</evidence>
<keyword evidence="3" id="KW-1185">Reference proteome</keyword>
<dbReference type="EMBL" id="VSRR010053219">
    <property type="protein sequence ID" value="MPC80163.1"/>
    <property type="molecule type" value="Genomic_DNA"/>
</dbReference>
<name>A0A5B7ID16_PORTR</name>
<comment type="caution">
    <text evidence="2">The sequence shown here is derived from an EMBL/GenBank/DDBJ whole genome shotgun (WGS) entry which is preliminary data.</text>
</comment>
<dbReference type="AlphaFoldDB" id="A0A5B7ID16"/>
<sequence length="62" mass="6969">MHNQATRQTPRQQTSLQTGNQSPIHLQTASHEASPPINQSRVQDADNQHFMIKGIRVVVKPN</sequence>
<evidence type="ECO:0000313" key="2">
    <source>
        <dbReference type="EMBL" id="MPC80163.1"/>
    </source>
</evidence>
<proteinExistence type="predicted"/>
<accession>A0A5B7ID16</accession>
<dbReference type="Proteomes" id="UP000324222">
    <property type="component" value="Unassembled WGS sequence"/>
</dbReference>
<evidence type="ECO:0000313" key="3">
    <source>
        <dbReference type="Proteomes" id="UP000324222"/>
    </source>
</evidence>
<feature type="compositionally biased region" description="Polar residues" evidence="1">
    <location>
        <begin position="1"/>
        <end position="42"/>
    </location>
</feature>
<gene>
    <name evidence="2" type="ORF">E2C01_074732</name>
</gene>
<reference evidence="2 3" key="1">
    <citation type="submission" date="2019-05" db="EMBL/GenBank/DDBJ databases">
        <title>Another draft genome of Portunus trituberculatus and its Hox gene families provides insights of decapod evolution.</title>
        <authorList>
            <person name="Jeong J.-H."/>
            <person name="Song I."/>
            <person name="Kim S."/>
            <person name="Choi T."/>
            <person name="Kim D."/>
            <person name="Ryu S."/>
            <person name="Kim W."/>
        </authorList>
    </citation>
    <scope>NUCLEOTIDE SEQUENCE [LARGE SCALE GENOMIC DNA]</scope>
    <source>
        <tissue evidence="2">Muscle</tissue>
    </source>
</reference>
<feature type="region of interest" description="Disordered" evidence="1">
    <location>
        <begin position="1"/>
        <end position="47"/>
    </location>
</feature>
<protein>
    <submittedName>
        <fullName evidence="2">Uncharacterized protein</fullName>
    </submittedName>
</protein>
<organism evidence="2 3">
    <name type="scientific">Portunus trituberculatus</name>
    <name type="common">Swimming crab</name>
    <name type="synonym">Neptunus trituberculatus</name>
    <dbReference type="NCBI Taxonomy" id="210409"/>
    <lineage>
        <taxon>Eukaryota</taxon>
        <taxon>Metazoa</taxon>
        <taxon>Ecdysozoa</taxon>
        <taxon>Arthropoda</taxon>
        <taxon>Crustacea</taxon>
        <taxon>Multicrustacea</taxon>
        <taxon>Malacostraca</taxon>
        <taxon>Eumalacostraca</taxon>
        <taxon>Eucarida</taxon>
        <taxon>Decapoda</taxon>
        <taxon>Pleocyemata</taxon>
        <taxon>Brachyura</taxon>
        <taxon>Eubrachyura</taxon>
        <taxon>Portunoidea</taxon>
        <taxon>Portunidae</taxon>
        <taxon>Portuninae</taxon>
        <taxon>Portunus</taxon>
    </lineage>
</organism>